<dbReference type="InterPro" id="IPR036770">
    <property type="entry name" value="Ankyrin_rpt-contain_sf"/>
</dbReference>
<protein>
    <submittedName>
        <fullName evidence="1">Uncharacterized protein</fullName>
    </submittedName>
</protein>
<proteinExistence type="predicted"/>
<sequence length="194" mass="21181">MGRTAGVKTWETDEMTYPTVFRNTRKSERAFLADYRPEQAGWSDSTGTTLLMYALRNPDMSARIAIAGRLIDDGADTAVETSDHVNALHVMLGSMTHDFEREPALLQRLLDGGADVNLCAGQRTGTPIQALTRNFTFSDAMLAPFYDVLFARPELDVTSQSRTGSSVIDGARAIGARRADLLARCEAHLARVAA</sequence>
<organism evidence="1 2">
    <name type="scientific">Labedella gwakjiensis</name>
    <dbReference type="NCBI Taxonomy" id="390269"/>
    <lineage>
        <taxon>Bacteria</taxon>
        <taxon>Bacillati</taxon>
        <taxon>Actinomycetota</taxon>
        <taxon>Actinomycetes</taxon>
        <taxon>Micrococcales</taxon>
        <taxon>Microbacteriaceae</taxon>
        <taxon>Labedella</taxon>
    </lineage>
</organism>
<evidence type="ECO:0000313" key="2">
    <source>
        <dbReference type="Proteomes" id="UP000241203"/>
    </source>
</evidence>
<comment type="caution">
    <text evidence="1">The sequence shown here is derived from an EMBL/GenBank/DDBJ whole genome shotgun (WGS) entry which is preliminary data.</text>
</comment>
<accession>A0A2P8GTP8</accession>
<dbReference type="EMBL" id="PYAU01000001">
    <property type="protein sequence ID" value="PSL37315.1"/>
    <property type="molecule type" value="Genomic_DNA"/>
</dbReference>
<reference evidence="1 2" key="1">
    <citation type="submission" date="2018-03" db="EMBL/GenBank/DDBJ databases">
        <title>Genomic Encyclopedia of Archaeal and Bacterial Type Strains, Phase II (KMG-II): from individual species to whole genera.</title>
        <authorList>
            <person name="Goeker M."/>
        </authorList>
    </citation>
    <scope>NUCLEOTIDE SEQUENCE [LARGE SCALE GENOMIC DNA]</scope>
    <source>
        <strain evidence="1 2">DSM 21548</strain>
    </source>
</reference>
<dbReference type="SUPFAM" id="SSF48403">
    <property type="entry name" value="Ankyrin repeat"/>
    <property type="match status" value="1"/>
</dbReference>
<dbReference type="AlphaFoldDB" id="A0A2P8GTP8"/>
<dbReference type="Gene3D" id="1.25.40.20">
    <property type="entry name" value="Ankyrin repeat-containing domain"/>
    <property type="match status" value="1"/>
</dbReference>
<evidence type="ECO:0000313" key="1">
    <source>
        <dbReference type="EMBL" id="PSL37315.1"/>
    </source>
</evidence>
<dbReference type="Proteomes" id="UP000241203">
    <property type="component" value="Unassembled WGS sequence"/>
</dbReference>
<name>A0A2P8GTP8_9MICO</name>
<gene>
    <name evidence="1" type="ORF">CLV49_0922</name>
</gene>